<comment type="caution">
    <text evidence="2">The sequence shown here is derived from an EMBL/GenBank/DDBJ whole genome shotgun (WGS) entry which is preliminary data.</text>
</comment>
<proteinExistence type="predicted"/>
<dbReference type="Proteomes" id="UP000027178">
    <property type="component" value="Unassembled WGS sequence"/>
</dbReference>
<feature type="region of interest" description="Disordered" evidence="1">
    <location>
        <begin position="1"/>
        <end position="47"/>
    </location>
</feature>
<name>A0A066YW92_9ACTN</name>
<organism evidence="2 3">
    <name type="scientific">Kitasatospora cheerisanensis KCTC 2395</name>
    <dbReference type="NCBI Taxonomy" id="1348663"/>
    <lineage>
        <taxon>Bacteria</taxon>
        <taxon>Bacillati</taxon>
        <taxon>Actinomycetota</taxon>
        <taxon>Actinomycetes</taxon>
        <taxon>Kitasatosporales</taxon>
        <taxon>Streptomycetaceae</taxon>
        <taxon>Kitasatospora</taxon>
    </lineage>
</organism>
<sequence length="47" mass="5274">MRETSPDGRSAGPGPPRTLEPGRAPVRPTRHHQHHPHHAHHPRRPSS</sequence>
<evidence type="ECO:0000313" key="2">
    <source>
        <dbReference type="EMBL" id="KDN85813.1"/>
    </source>
</evidence>
<accession>A0A066YW92</accession>
<protein>
    <submittedName>
        <fullName evidence="2">Uncharacterized protein</fullName>
    </submittedName>
</protein>
<dbReference type="HOGENOM" id="CLU_3169130_0_0_11"/>
<evidence type="ECO:0000313" key="3">
    <source>
        <dbReference type="Proteomes" id="UP000027178"/>
    </source>
</evidence>
<keyword evidence="3" id="KW-1185">Reference proteome</keyword>
<reference evidence="2 3" key="1">
    <citation type="submission" date="2014-05" db="EMBL/GenBank/DDBJ databases">
        <title>Draft Genome Sequence of Kitasatospora cheerisanensis KCTC 2395.</title>
        <authorList>
            <person name="Nam D.H."/>
        </authorList>
    </citation>
    <scope>NUCLEOTIDE SEQUENCE [LARGE SCALE GENOMIC DNA]</scope>
    <source>
        <strain evidence="2 3">KCTC 2395</strain>
    </source>
</reference>
<evidence type="ECO:0000256" key="1">
    <source>
        <dbReference type="SAM" id="MobiDB-lite"/>
    </source>
</evidence>
<feature type="compositionally biased region" description="Basic residues" evidence="1">
    <location>
        <begin position="28"/>
        <end position="47"/>
    </location>
</feature>
<gene>
    <name evidence="2" type="ORF">KCH_24710</name>
</gene>
<dbReference type="AlphaFoldDB" id="A0A066YW92"/>
<dbReference type="EMBL" id="JNBY01000078">
    <property type="protein sequence ID" value="KDN85813.1"/>
    <property type="molecule type" value="Genomic_DNA"/>
</dbReference>